<dbReference type="Proteomes" id="UP000651482">
    <property type="component" value="Unassembled WGS sequence"/>
</dbReference>
<sequence length="450" mass="50435">MSNVISDSVSKLSAITDQTPIDWDAFDSVLKGLEDINAYDEHYEETILSEFIMDGEFYKRGFILADVVRHFLACGYDVSANNGLNGGLALHSLCWSSYDHYVLEAAKVLMNAGAPVKYRTSDDDPNEEPEGLLGSISWNLSGAWMVDKDYAWANTLEAYYAMTEANIAGKDYNAIDNYFACIGKPLTAVSAVNVGGKPALYDEGAVSVYSEPLILWFEDKPLVVSCYTDFVVNPVYADDKKNDLADVTAAFSSLIGTALKEVQYIGTTICYFEFSNGKRLFFASRDIGDRKRVGTFDILADSKKVNVEQLRIESFCAISGRTFASTVTEYSEDAIALFCDDAAYLLYLRPGTADRYQFGICPCTKKLLIEYTRQYPLQQPVKTTWIYDQSILSAVRLDFPEGHLYMAATEYSDIEIQLSDKIYNPLDYKVLPHKEGKHMEFLKRKVGDEL</sequence>
<protein>
    <submittedName>
        <fullName evidence="1">Uncharacterized protein</fullName>
    </submittedName>
</protein>
<reference evidence="1" key="1">
    <citation type="submission" date="2020-08" db="EMBL/GenBank/DDBJ databases">
        <title>Genome public.</title>
        <authorList>
            <person name="Liu C."/>
            <person name="Sun Q."/>
        </authorList>
    </citation>
    <scope>NUCLEOTIDE SEQUENCE</scope>
    <source>
        <strain evidence="1">NSJ-40</strain>
    </source>
</reference>
<dbReference type="AlphaFoldDB" id="A0A926HTE1"/>
<evidence type="ECO:0000313" key="2">
    <source>
        <dbReference type="Proteomes" id="UP000651482"/>
    </source>
</evidence>
<evidence type="ECO:0000313" key="1">
    <source>
        <dbReference type="EMBL" id="MBC8534770.1"/>
    </source>
</evidence>
<dbReference type="EMBL" id="JACRSN010000023">
    <property type="protein sequence ID" value="MBC8534770.1"/>
    <property type="molecule type" value="Genomic_DNA"/>
</dbReference>
<accession>A0A926HTE1</accession>
<keyword evidence="2" id="KW-1185">Reference proteome</keyword>
<organism evidence="1 2">
    <name type="scientific">Yeguia hominis</name>
    <dbReference type="NCBI Taxonomy" id="2763662"/>
    <lineage>
        <taxon>Bacteria</taxon>
        <taxon>Bacillati</taxon>
        <taxon>Bacillota</taxon>
        <taxon>Clostridia</taxon>
        <taxon>Eubacteriales</taxon>
        <taxon>Yeguiaceae</taxon>
        <taxon>Yeguia</taxon>
    </lineage>
</organism>
<gene>
    <name evidence="1" type="ORF">IAG03_12395</name>
</gene>
<proteinExistence type="predicted"/>
<dbReference type="RefSeq" id="WP_249320355.1">
    <property type="nucleotide sequence ID" value="NZ_JACRSN010000023.1"/>
</dbReference>
<comment type="caution">
    <text evidence="1">The sequence shown here is derived from an EMBL/GenBank/DDBJ whole genome shotgun (WGS) entry which is preliminary data.</text>
</comment>
<name>A0A926HTE1_9FIRM</name>